<keyword evidence="4" id="KW-1185">Reference proteome</keyword>
<feature type="region of interest" description="Disordered" evidence="2">
    <location>
        <begin position="422"/>
        <end position="461"/>
    </location>
</feature>
<reference evidence="3" key="2">
    <citation type="submission" date="2023-02" db="EMBL/GenBank/DDBJ databases">
        <authorList>
            <consortium name="DOE Joint Genome Institute"/>
            <person name="Mondo S.J."/>
            <person name="Chang Y."/>
            <person name="Wang Y."/>
            <person name="Ahrendt S."/>
            <person name="Andreopoulos W."/>
            <person name="Barry K."/>
            <person name="Beard J."/>
            <person name="Benny G.L."/>
            <person name="Blankenship S."/>
            <person name="Bonito G."/>
            <person name="Cuomo C."/>
            <person name="Desiro A."/>
            <person name="Gervers K.A."/>
            <person name="Hundley H."/>
            <person name="Kuo A."/>
            <person name="LaButti K."/>
            <person name="Lang B.F."/>
            <person name="Lipzen A."/>
            <person name="O'Donnell K."/>
            <person name="Pangilinan J."/>
            <person name="Reynolds N."/>
            <person name="Sandor L."/>
            <person name="Smith M.W."/>
            <person name="Tsang A."/>
            <person name="Grigoriev I.V."/>
            <person name="Stajich J.E."/>
            <person name="Spatafora J.W."/>
        </authorList>
    </citation>
    <scope>NUCLEOTIDE SEQUENCE</scope>
    <source>
        <strain evidence="3">RSA 2281</strain>
    </source>
</reference>
<dbReference type="GO" id="GO:0031213">
    <property type="term" value="C:RSF complex"/>
    <property type="evidence" value="ECO:0007669"/>
    <property type="project" value="InterPro"/>
</dbReference>
<dbReference type="PANTHER" id="PTHR14296:SF3">
    <property type="entry name" value="DIKAR, ISOFORM F"/>
    <property type="match status" value="1"/>
</dbReference>
<feature type="compositionally biased region" description="Basic residues" evidence="2">
    <location>
        <begin position="1"/>
        <end position="11"/>
    </location>
</feature>
<dbReference type="Proteomes" id="UP001209540">
    <property type="component" value="Unassembled WGS sequence"/>
</dbReference>
<gene>
    <name evidence="3" type="ORF">BDA99DRAFT_605620</name>
</gene>
<evidence type="ECO:0000313" key="3">
    <source>
        <dbReference type="EMBL" id="KAI9260586.1"/>
    </source>
</evidence>
<evidence type="ECO:0000313" key="4">
    <source>
        <dbReference type="Proteomes" id="UP001209540"/>
    </source>
</evidence>
<evidence type="ECO:0000256" key="2">
    <source>
        <dbReference type="SAM" id="MobiDB-lite"/>
    </source>
</evidence>
<dbReference type="AlphaFoldDB" id="A0AAD5PEQ9"/>
<evidence type="ECO:0008006" key="5">
    <source>
        <dbReference type="Google" id="ProtNLM"/>
    </source>
</evidence>
<comment type="caution">
    <text evidence="3">The sequence shown here is derived from an EMBL/GenBank/DDBJ whole genome shotgun (WGS) entry which is preliminary data.</text>
</comment>
<protein>
    <recommendedName>
        <fullName evidence="5">DDT domain-containing protein</fullName>
    </recommendedName>
</protein>
<dbReference type="GO" id="GO:0006355">
    <property type="term" value="P:regulation of DNA-templated transcription"/>
    <property type="evidence" value="ECO:0007669"/>
    <property type="project" value="InterPro"/>
</dbReference>
<feature type="compositionally biased region" description="Low complexity" evidence="2">
    <location>
        <begin position="423"/>
        <end position="450"/>
    </location>
</feature>
<dbReference type="EMBL" id="JAIXMP010000016">
    <property type="protein sequence ID" value="KAI9260586.1"/>
    <property type="molecule type" value="Genomic_DNA"/>
</dbReference>
<reference evidence="3" key="1">
    <citation type="journal article" date="2022" name="IScience">
        <title>Evolution of zygomycete secretomes and the origins of terrestrial fungal ecologies.</title>
        <authorList>
            <person name="Chang Y."/>
            <person name="Wang Y."/>
            <person name="Mondo S."/>
            <person name="Ahrendt S."/>
            <person name="Andreopoulos W."/>
            <person name="Barry K."/>
            <person name="Beard J."/>
            <person name="Benny G.L."/>
            <person name="Blankenship S."/>
            <person name="Bonito G."/>
            <person name="Cuomo C."/>
            <person name="Desiro A."/>
            <person name="Gervers K.A."/>
            <person name="Hundley H."/>
            <person name="Kuo A."/>
            <person name="LaButti K."/>
            <person name="Lang B.F."/>
            <person name="Lipzen A."/>
            <person name="O'Donnell K."/>
            <person name="Pangilinan J."/>
            <person name="Reynolds N."/>
            <person name="Sandor L."/>
            <person name="Smith M.E."/>
            <person name="Tsang A."/>
            <person name="Grigoriev I.V."/>
            <person name="Stajich J.E."/>
            <person name="Spatafora J.W."/>
        </authorList>
    </citation>
    <scope>NUCLEOTIDE SEQUENCE</scope>
    <source>
        <strain evidence="3">RSA 2281</strain>
    </source>
</reference>
<sequence>MAANKSLRRRTTTTNPSTKKKITTKSTKSNGTKKTKATAATTTPIKPTPPSIEVTDASSPEQILHASWKFLYCYQFLSLFRTFLKLPVITIETLEEAIMETKKTTKPGLARSEGSFLADEINSRLVLDTTTIQKDVSLQQLLEQIFSILLKHIQSRQANPTNCHGYLYDYLLDHDDNDDISLSKSKEDWTLFDLSIPEKIRVLKSLIDLMEKTDLMMNLRADIAPETLRLAPIGIDSEGWRYWMFNSTRLYRELPLPQRKGMPMLMGKDYTFELVCDTLETWQECLTRFSTKTRNHNEKALSLEINEIAPQVITKLENRLAAKAREEAKLERLRKLEELPRKRSRRLEIKEDELNKRRRVDEIEQQRIALEKQEREQAKKREKEQKHLEQEQMIQIETDLKNYVYELITSKIDEAIQREDENAAASVTANNENNSNEAESTSLPTTPTPETRTKRRTSPFIRDTPEIAFLQELRGILRKSAKEEDRVEKMQGWATLLDQDNLVSIQKGPHAEIAPLQIGQGLILQGNGVSGDLTSPLLKNILRVYLSTLPKETSDMGMDLTTIRKKLLLDRYTSDERFSGLENFLQDLDLLLPGESERIGVISPQKYAADLLVRIFQKR</sequence>
<organism evidence="3 4">
    <name type="scientific">Phascolomyces articulosus</name>
    <dbReference type="NCBI Taxonomy" id="60185"/>
    <lineage>
        <taxon>Eukaryota</taxon>
        <taxon>Fungi</taxon>
        <taxon>Fungi incertae sedis</taxon>
        <taxon>Mucoromycota</taxon>
        <taxon>Mucoromycotina</taxon>
        <taxon>Mucoromycetes</taxon>
        <taxon>Mucorales</taxon>
        <taxon>Lichtheimiaceae</taxon>
        <taxon>Phascolomyces</taxon>
    </lineage>
</organism>
<proteinExistence type="predicted"/>
<dbReference type="InterPro" id="IPR028938">
    <property type="entry name" value="Rsf1-like"/>
</dbReference>
<evidence type="ECO:0000256" key="1">
    <source>
        <dbReference type="SAM" id="Coils"/>
    </source>
</evidence>
<accession>A0AAD5PEQ9</accession>
<feature type="region of interest" description="Disordered" evidence="2">
    <location>
        <begin position="1"/>
        <end position="55"/>
    </location>
</feature>
<name>A0AAD5PEQ9_9FUNG</name>
<feature type="coiled-coil region" evidence="1">
    <location>
        <begin position="313"/>
        <end position="391"/>
    </location>
</feature>
<keyword evidence="1" id="KW-0175">Coiled coil</keyword>
<dbReference type="PANTHER" id="PTHR14296">
    <property type="entry name" value="REMODELING AND SPACING FACTOR 1"/>
    <property type="match status" value="1"/>
</dbReference>